<keyword evidence="8" id="KW-0694">RNA-binding</keyword>
<keyword evidence="12" id="KW-0521">NADP</keyword>
<evidence type="ECO:0000256" key="4">
    <source>
        <dbReference type="ARBA" id="ARBA00022490"/>
    </source>
</evidence>
<dbReference type="PANTHER" id="PTHR22891">
    <property type="entry name" value="EUKARYOTIC TRANSLATION INITIATION FACTOR 2C"/>
    <property type="match status" value="1"/>
</dbReference>
<dbReference type="SUPFAM" id="SSF56399">
    <property type="entry name" value="ADP-ribosylation"/>
    <property type="match status" value="2"/>
</dbReference>
<reference evidence="16" key="1">
    <citation type="submission" date="2021-02" db="EMBL/GenBank/DDBJ databases">
        <authorList>
            <person name="Nowell W R."/>
        </authorList>
    </citation>
    <scope>NUCLEOTIDE SEQUENCE</scope>
</reference>
<dbReference type="Pfam" id="PF01129">
    <property type="entry name" value="ART"/>
    <property type="match status" value="1"/>
</dbReference>
<dbReference type="InterPro" id="IPR012337">
    <property type="entry name" value="RNaseH-like_sf"/>
</dbReference>
<dbReference type="Pfam" id="PF03496">
    <property type="entry name" value="ADPrib_exo_Tox"/>
    <property type="match status" value="1"/>
</dbReference>
<feature type="region of interest" description="Disordered" evidence="13">
    <location>
        <begin position="112"/>
        <end position="133"/>
    </location>
</feature>
<dbReference type="InterPro" id="IPR000768">
    <property type="entry name" value="ART"/>
</dbReference>
<dbReference type="Pfam" id="PF02170">
    <property type="entry name" value="PAZ"/>
    <property type="match status" value="1"/>
</dbReference>
<evidence type="ECO:0000256" key="3">
    <source>
        <dbReference type="ARBA" id="ARBA00022473"/>
    </source>
</evidence>
<evidence type="ECO:0000256" key="6">
    <source>
        <dbReference type="ARBA" id="ARBA00022679"/>
    </source>
</evidence>
<keyword evidence="7" id="KW-0548">Nucleotidyltransferase</keyword>
<dbReference type="SUPFAM" id="SSF53098">
    <property type="entry name" value="Ribonuclease H-like"/>
    <property type="match status" value="1"/>
</dbReference>
<feature type="domain" description="Piwi" evidence="15">
    <location>
        <begin position="584"/>
        <end position="797"/>
    </location>
</feature>
<dbReference type="GO" id="GO:0005576">
    <property type="term" value="C:extracellular region"/>
    <property type="evidence" value="ECO:0007669"/>
    <property type="project" value="InterPro"/>
</dbReference>
<dbReference type="SMART" id="SM00950">
    <property type="entry name" value="Piwi"/>
    <property type="match status" value="1"/>
</dbReference>
<dbReference type="CDD" id="cd04658">
    <property type="entry name" value="Piwi_piwi-like_Euk"/>
    <property type="match status" value="1"/>
</dbReference>
<dbReference type="Gene3D" id="3.40.50.2300">
    <property type="match status" value="1"/>
</dbReference>
<dbReference type="PROSITE" id="PS50822">
    <property type="entry name" value="PIWI"/>
    <property type="match status" value="1"/>
</dbReference>
<keyword evidence="5 12" id="KW-0328">Glycosyltransferase</keyword>
<dbReference type="GO" id="GO:0106274">
    <property type="term" value="F:NAD+-protein-arginine ADP-ribosyltransferase activity"/>
    <property type="evidence" value="ECO:0007669"/>
    <property type="project" value="UniProtKB-EC"/>
</dbReference>
<evidence type="ECO:0000256" key="2">
    <source>
        <dbReference type="ARBA" id="ARBA00009558"/>
    </source>
</evidence>
<comment type="similarity">
    <text evidence="10">Belongs to the argonaute family. Piwi subfamily.</text>
</comment>
<dbReference type="GO" id="GO:0003723">
    <property type="term" value="F:RNA binding"/>
    <property type="evidence" value="ECO:0007669"/>
    <property type="project" value="UniProtKB-KW"/>
</dbReference>
<dbReference type="OrthoDB" id="445936at2759"/>
<dbReference type="InterPro" id="IPR036397">
    <property type="entry name" value="RNaseH_sf"/>
</dbReference>
<dbReference type="Gene3D" id="3.30.420.10">
    <property type="entry name" value="Ribonuclease H-like superfamily/Ribonuclease H"/>
    <property type="match status" value="1"/>
</dbReference>
<comment type="catalytic activity">
    <reaction evidence="11 12">
        <text>L-arginyl-[protein] + NAD(+) = N(omega)-(ADP-D-ribosyl)-L-arginyl-[protein] + nicotinamide + H(+)</text>
        <dbReference type="Rhea" id="RHEA:19149"/>
        <dbReference type="Rhea" id="RHEA-COMP:10532"/>
        <dbReference type="Rhea" id="RHEA-COMP:15087"/>
        <dbReference type="ChEBI" id="CHEBI:15378"/>
        <dbReference type="ChEBI" id="CHEBI:17154"/>
        <dbReference type="ChEBI" id="CHEBI:29965"/>
        <dbReference type="ChEBI" id="CHEBI:57540"/>
        <dbReference type="ChEBI" id="CHEBI:142554"/>
        <dbReference type="EC" id="2.4.2.31"/>
    </reaction>
</comment>
<evidence type="ECO:0000313" key="17">
    <source>
        <dbReference type="Proteomes" id="UP000663852"/>
    </source>
</evidence>
<dbReference type="GO" id="GO:0005737">
    <property type="term" value="C:cytoplasm"/>
    <property type="evidence" value="ECO:0007669"/>
    <property type="project" value="UniProtKB-SubCell"/>
</dbReference>
<gene>
    <name evidence="16" type="ORF">EDS130_LOCUS31919</name>
</gene>
<evidence type="ECO:0000256" key="8">
    <source>
        <dbReference type="ARBA" id="ARBA00022884"/>
    </source>
</evidence>
<evidence type="ECO:0000256" key="9">
    <source>
        <dbReference type="ARBA" id="ARBA00023158"/>
    </source>
</evidence>
<dbReference type="FunFam" id="2.170.260.10:FF:000003">
    <property type="entry name" value="Piwi-like RNA-mediated gene silencing 2"/>
    <property type="match status" value="1"/>
</dbReference>
<keyword evidence="3" id="KW-0217">Developmental protein</keyword>
<evidence type="ECO:0000256" key="1">
    <source>
        <dbReference type="ARBA" id="ARBA00004496"/>
    </source>
</evidence>
<dbReference type="GO" id="GO:0031047">
    <property type="term" value="P:regulatory ncRNA-mediated gene silencing"/>
    <property type="evidence" value="ECO:0007669"/>
    <property type="project" value="UniProtKB-KW"/>
</dbReference>
<protein>
    <recommendedName>
        <fullName evidence="12">NAD(P)(+)--arginine ADP-ribosyltransferase</fullName>
        <ecNumber evidence="12">2.4.2.31</ecNumber>
    </recommendedName>
    <alternativeName>
        <fullName evidence="12">Mono(ADP-ribosyl)transferase</fullName>
    </alternativeName>
</protein>
<comment type="similarity">
    <text evidence="2 12">Belongs to the Arg-specific ADP-ribosyltransferase family.</text>
</comment>
<organism evidence="16 17">
    <name type="scientific">Adineta ricciae</name>
    <name type="common">Rotifer</name>
    <dbReference type="NCBI Taxonomy" id="249248"/>
    <lineage>
        <taxon>Eukaryota</taxon>
        <taxon>Metazoa</taxon>
        <taxon>Spiralia</taxon>
        <taxon>Gnathifera</taxon>
        <taxon>Rotifera</taxon>
        <taxon>Eurotatoria</taxon>
        <taxon>Bdelloidea</taxon>
        <taxon>Adinetida</taxon>
        <taxon>Adinetidae</taxon>
        <taxon>Adineta</taxon>
    </lineage>
</organism>
<dbReference type="InterPro" id="IPR003540">
    <property type="entry name" value="ADP-ribosyltransferase"/>
</dbReference>
<evidence type="ECO:0000256" key="10">
    <source>
        <dbReference type="ARBA" id="ARBA00038291"/>
    </source>
</evidence>
<dbReference type="Proteomes" id="UP000663852">
    <property type="component" value="Unassembled WGS sequence"/>
</dbReference>
<dbReference type="Gene3D" id="2.170.260.10">
    <property type="entry name" value="paz domain"/>
    <property type="match status" value="1"/>
</dbReference>
<comment type="caution">
    <text evidence="16">The sequence shown here is derived from an EMBL/GenBank/DDBJ whole genome shotgun (WGS) entry which is preliminary data.</text>
</comment>
<evidence type="ECO:0000313" key="16">
    <source>
        <dbReference type="EMBL" id="CAF1325943.1"/>
    </source>
</evidence>
<dbReference type="PROSITE" id="PS50821">
    <property type="entry name" value="PAZ"/>
    <property type="match status" value="1"/>
</dbReference>
<evidence type="ECO:0000256" key="12">
    <source>
        <dbReference type="RuleBase" id="RU361228"/>
    </source>
</evidence>
<dbReference type="Pfam" id="PF02171">
    <property type="entry name" value="Piwi"/>
    <property type="match status" value="1"/>
</dbReference>
<evidence type="ECO:0000256" key="11">
    <source>
        <dbReference type="ARBA" id="ARBA00047597"/>
    </source>
</evidence>
<dbReference type="InterPro" id="IPR003100">
    <property type="entry name" value="PAZ_dom"/>
</dbReference>
<proteinExistence type="inferred from homology"/>
<dbReference type="GO" id="GO:0016779">
    <property type="term" value="F:nucleotidyltransferase activity"/>
    <property type="evidence" value="ECO:0007669"/>
    <property type="project" value="UniProtKB-KW"/>
</dbReference>
<evidence type="ECO:0000256" key="13">
    <source>
        <dbReference type="SAM" id="MobiDB-lite"/>
    </source>
</evidence>
<dbReference type="EC" id="2.4.2.31" evidence="12"/>
<dbReference type="EMBL" id="CAJNOJ010000239">
    <property type="protein sequence ID" value="CAF1325943.1"/>
    <property type="molecule type" value="Genomic_DNA"/>
</dbReference>
<dbReference type="CDD" id="cd02845">
    <property type="entry name" value="PAZ_piwi_like"/>
    <property type="match status" value="1"/>
</dbReference>
<dbReference type="SMART" id="SM00949">
    <property type="entry name" value="PAZ"/>
    <property type="match status" value="1"/>
</dbReference>
<dbReference type="InterPro" id="IPR003165">
    <property type="entry name" value="Piwi"/>
</dbReference>
<dbReference type="InterPro" id="IPR036085">
    <property type="entry name" value="PAZ_dom_sf"/>
</dbReference>
<keyword evidence="9" id="KW-0943">RNA-mediated gene silencing</keyword>
<keyword evidence="6 12" id="KW-0808">Transferase</keyword>
<evidence type="ECO:0000259" key="15">
    <source>
        <dbReference type="PROSITE" id="PS50822"/>
    </source>
</evidence>
<comment type="subcellular location">
    <subcellularLocation>
        <location evidence="1">Cytoplasm</location>
    </subcellularLocation>
</comment>
<feature type="domain" description="PAZ" evidence="14">
    <location>
        <begin position="302"/>
        <end position="419"/>
    </location>
</feature>
<keyword evidence="4" id="KW-0963">Cytoplasm</keyword>
<sequence length="1382" mass="159021">MNHTSLAKMSSRLYGIVRNGSNLSKVLYAVNTLTVYLNYCLKNNVFTRSTLSRDQGINVFCTKKQNFHYRFQDLVSGEGSSIVTGATSPAPSTISGVTSQLDTLSMATDDNDRYPTTSKFPKTRPNDLNSKQGESGQAIGLIANYVKMLAAPKWDLYRYHCAFEPEIELRKFRRETLANAGIKDVAFDGTILYSFEDFGPEKVTSGKHPVTNETVTIKIKRTATAAPESPEFFHLANLIVRKLLEIAGLKLLGRNYYSFDKKIELDRYKLTLFPGFMTAVNVYEGQLMINVDLSTKVMNKQTVYSILMDKFQRMNDAKQAQDASIKELVGQIVLTPYNNETYKILDVAWDKDPTYQFTKRDGTQQTLCQYYQEKYHIKIKDEQQPLISVKASKRVAKRGPKKDDPGVIFLIPELCCLTGISDSMRQDFSLMKEMSTYTHVGPNERFQQLNGFLHDIQGREEGRKELSKWQISLDKGLVELTGRTMEAEPIIYKDRTIKYNPLEADWSRDGRSLAHISAKHLDRWILIYSQRDSQIAHSFVDALYKVCTPFGMRVDFPEMIELPNDRSETFIRAIENKANPQMDLVCCILTNNRKDRYDAIKKVLCVDCPVPSQMLLSRTLQKPGQLMSVATKVGIQINAKLGGEIWAVSIPSKTIMVIGLYTSRDSQSRSAQMVGFVASINPTCTRYYSRVIEQRNNKDLISGLKSCMQDALQKYHQVNGALPAKIIVYRDGVNDFQLLDVIENELPVLNELCMKIQEGYDPKLGMVVVKKRGSARFFARDPRGGRQLTNPPPGTIIDHTVTNQVLHVRVPQIKRIYSMRDQHGMSIHDGHGRAALRNTYIDISALADDLCTWVKQNSVNTNKTKSSHSLHGEPAVFMWYQFFFNLLTHLEPTWIAFREFIATSYTEFPDDGRLKRTVEIFEHTYTPEKAIYWYTKESFLYRRVNARLRSQNIDAIFECRSILFDLQKQLQPMKDEQINGRRGEFIEVYRGQQMSPHEIQYFHENKGNVVAISPLVSTSRNRQLVEAFAKISLYSSGICGVMLIIRIPSHVQQAIHADITRLSAFEHEEEELICWRSLFRVDEVNLQEPRRCEIRLTLIDEHDPQYHQQLMTWRTSLGDRSFFTGRSTQLYMRDLNEANGPFLSYQVLIDIVLRLKPTVFARQEMFEYCRTQYATSPGILTQIDEFEKTYTSENAAKWYTKDSFLYRLLNSTLRLEKIDRIFKLRLFIQDLHNQLHVLQEEYIRTQRLLHTDVLKLYRGQVMTKTELDEFKIGSRMSVNCFLSTTVNPTKAYDFACDFDDVVQSPDVSVVYEISVDLTVPHSTPFASIADISVNRYEREVLFSMAAVFEITDIVQEKERVWKVKLMVVNKADESWNVLTAHL</sequence>
<evidence type="ECO:0000256" key="7">
    <source>
        <dbReference type="ARBA" id="ARBA00022695"/>
    </source>
</evidence>
<keyword evidence="12" id="KW-0520">NAD</keyword>
<dbReference type="Pfam" id="PF23278">
    <property type="entry name" value="Piwi_N"/>
    <property type="match status" value="1"/>
</dbReference>
<dbReference type="Gene3D" id="3.90.176.10">
    <property type="entry name" value="Toxin ADP-ribosyltransferase, Chain A, domain 1"/>
    <property type="match status" value="2"/>
</dbReference>
<dbReference type="PROSITE" id="PS51996">
    <property type="entry name" value="TR_MART"/>
    <property type="match status" value="2"/>
</dbReference>
<name>A0A815FJ12_ADIRI</name>
<evidence type="ECO:0000256" key="5">
    <source>
        <dbReference type="ARBA" id="ARBA00022676"/>
    </source>
</evidence>
<evidence type="ECO:0000259" key="14">
    <source>
        <dbReference type="PROSITE" id="PS50821"/>
    </source>
</evidence>
<dbReference type="SUPFAM" id="SSF101690">
    <property type="entry name" value="PAZ domain"/>
    <property type="match status" value="1"/>
</dbReference>
<accession>A0A815FJ12</accession>